<dbReference type="EMBL" id="JANBUH010000149">
    <property type="protein sequence ID" value="KAJ2753965.1"/>
    <property type="molecule type" value="Genomic_DNA"/>
</dbReference>
<gene>
    <name evidence="1" type="ORF">GGI19_002760</name>
</gene>
<dbReference type="OrthoDB" id="5518140at2759"/>
<proteinExistence type="predicted"/>
<keyword evidence="2" id="KW-1185">Reference proteome</keyword>
<sequence length="120" mass="13852">MERATPIDYFDVLKIVIIYVARDDSGRIGYSIRRNHMTDLDMLLAEERRIEIAGVFSGVDNLIRVQYDDMFRWIEDLNENTPDILESCKFIIVGTEADVNTTLNAIRDIVDTIIQANNRV</sequence>
<dbReference type="Proteomes" id="UP001140011">
    <property type="component" value="Unassembled WGS sequence"/>
</dbReference>
<name>A0A9W8GWQ0_9FUNG</name>
<evidence type="ECO:0000313" key="1">
    <source>
        <dbReference type="EMBL" id="KAJ2753965.1"/>
    </source>
</evidence>
<accession>A0A9W8GWQ0</accession>
<protein>
    <submittedName>
        <fullName evidence="1">Uncharacterized protein</fullName>
    </submittedName>
</protein>
<reference evidence="1" key="1">
    <citation type="submission" date="2022-07" db="EMBL/GenBank/DDBJ databases">
        <title>Phylogenomic reconstructions and comparative analyses of Kickxellomycotina fungi.</title>
        <authorList>
            <person name="Reynolds N.K."/>
            <person name="Stajich J.E."/>
            <person name="Barry K."/>
            <person name="Grigoriev I.V."/>
            <person name="Crous P."/>
            <person name="Smith M.E."/>
        </authorList>
    </citation>
    <scope>NUCLEOTIDE SEQUENCE</scope>
    <source>
        <strain evidence="1">BCRC 34297</strain>
    </source>
</reference>
<organism evidence="1 2">
    <name type="scientific">Coemansia pectinata</name>
    <dbReference type="NCBI Taxonomy" id="1052879"/>
    <lineage>
        <taxon>Eukaryota</taxon>
        <taxon>Fungi</taxon>
        <taxon>Fungi incertae sedis</taxon>
        <taxon>Zoopagomycota</taxon>
        <taxon>Kickxellomycotina</taxon>
        <taxon>Kickxellomycetes</taxon>
        <taxon>Kickxellales</taxon>
        <taxon>Kickxellaceae</taxon>
        <taxon>Coemansia</taxon>
    </lineage>
</organism>
<comment type="caution">
    <text evidence="1">The sequence shown here is derived from an EMBL/GenBank/DDBJ whole genome shotgun (WGS) entry which is preliminary data.</text>
</comment>
<dbReference type="AlphaFoldDB" id="A0A9W8GWQ0"/>
<evidence type="ECO:0000313" key="2">
    <source>
        <dbReference type="Proteomes" id="UP001140011"/>
    </source>
</evidence>